<dbReference type="GO" id="GO:0016787">
    <property type="term" value="F:hydrolase activity"/>
    <property type="evidence" value="ECO:0007669"/>
    <property type="project" value="InterPro"/>
</dbReference>
<accession>A0A3D8YHH0</accession>
<reference evidence="2 3" key="1">
    <citation type="submission" date="2018-07" db="EMBL/GenBank/DDBJ databases">
        <title>Dyadobacter roseus sp. nov., isolated from rose rhizosphere soil.</title>
        <authorList>
            <person name="Chen L."/>
        </authorList>
    </citation>
    <scope>NUCLEOTIDE SEQUENCE [LARGE SCALE GENOMIC DNA]</scope>
    <source>
        <strain evidence="2 3">RS19</strain>
    </source>
</reference>
<dbReference type="OrthoDB" id="9772095at2"/>
<sequence>MNIHRLIPKQFSVIGIGLALVFLTFSTHAQQYTAPALTEKGSWSVVIVPDTQGYTKFKRNQPLLGLITSWIEDNREKLNIGMVLCTGDLVEQNYITELTKENGDQLSTSQWEAVSNAFGKLDGKVPYILCTGNHDYGTGSSENRYSQFNSYFPLDKNALNKKILVEMAANGQGVKTLENACYEFKPAFGKPMLIFSLEFAPRKTIVDWARSVSARAQFKNHLGLILTHSYIRSTVKDNEHIVKEDYPPGFTDVTLGRQLWDSLVRPSSNIGMVICGHVIDQPTHAGHVGFRTDENGAGKVVNQMLFNAQNEGGNWRGNGGDGWIRILEFLPDQKTVKVRTFSPLFAISPSTRHLAWRTASYDQYEFYIE</sequence>
<evidence type="ECO:0000313" key="2">
    <source>
        <dbReference type="EMBL" id="REA63826.1"/>
    </source>
</evidence>
<proteinExistence type="predicted"/>
<comment type="caution">
    <text evidence="2">The sequence shown here is derived from an EMBL/GenBank/DDBJ whole genome shotgun (WGS) entry which is preliminary data.</text>
</comment>
<dbReference type="EMBL" id="QNUL01000002">
    <property type="protein sequence ID" value="REA63826.1"/>
    <property type="molecule type" value="Genomic_DNA"/>
</dbReference>
<evidence type="ECO:0000313" key="3">
    <source>
        <dbReference type="Proteomes" id="UP000256373"/>
    </source>
</evidence>
<dbReference type="PANTHER" id="PTHR43143">
    <property type="entry name" value="METALLOPHOSPHOESTERASE, CALCINEURIN SUPERFAMILY"/>
    <property type="match status" value="1"/>
</dbReference>
<dbReference type="Proteomes" id="UP000256373">
    <property type="component" value="Unassembled WGS sequence"/>
</dbReference>
<name>A0A3D8YHH0_9BACT</name>
<dbReference type="InterPro" id="IPR004843">
    <property type="entry name" value="Calcineurin-like_PHP"/>
</dbReference>
<dbReference type="SUPFAM" id="SSF56300">
    <property type="entry name" value="Metallo-dependent phosphatases"/>
    <property type="match status" value="1"/>
</dbReference>
<dbReference type="AlphaFoldDB" id="A0A3D8YHH0"/>
<evidence type="ECO:0000259" key="1">
    <source>
        <dbReference type="Pfam" id="PF00149"/>
    </source>
</evidence>
<dbReference type="Gene3D" id="3.60.21.10">
    <property type="match status" value="1"/>
</dbReference>
<keyword evidence="3" id="KW-1185">Reference proteome</keyword>
<dbReference type="Pfam" id="PF00149">
    <property type="entry name" value="Metallophos"/>
    <property type="match status" value="1"/>
</dbReference>
<dbReference type="PANTHER" id="PTHR43143:SF5">
    <property type="entry name" value="SECRETED PROTEIN"/>
    <property type="match status" value="1"/>
</dbReference>
<dbReference type="InterPro" id="IPR051918">
    <property type="entry name" value="STPP_CPPED1"/>
</dbReference>
<dbReference type="RefSeq" id="WP_115829576.1">
    <property type="nucleotide sequence ID" value="NZ_QNUL01000002.1"/>
</dbReference>
<protein>
    <submittedName>
        <fullName evidence="2">Serine/threonine protein phosphatase</fullName>
    </submittedName>
</protein>
<feature type="domain" description="Calcineurin-like phosphoesterase" evidence="1">
    <location>
        <begin position="67"/>
        <end position="278"/>
    </location>
</feature>
<organism evidence="2 3">
    <name type="scientific">Dyadobacter luteus</name>
    <dbReference type="NCBI Taxonomy" id="2259619"/>
    <lineage>
        <taxon>Bacteria</taxon>
        <taxon>Pseudomonadati</taxon>
        <taxon>Bacteroidota</taxon>
        <taxon>Cytophagia</taxon>
        <taxon>Cytophagales</taxon>
        <taxon>Spirosomataceae</taxon>
        <taxon>Dyadobacter</taxon>
    </lineage>
</organism>
<gene>
    <name evidence="2" type="ORF">DSL64_03975</name>
</gene>
<dbReference type="InterPro" id="IPR029052">
    <property type="entry name" value="Metallo-depent_PP-like"/>
</dbReference>